<sequence length="77" mass="9046">MNKFDDENFLLSQKHKKTEELINWKCEFLIYQLFCSSCGGLSLGIGEILRQWVYCIINIFGNNYFGRHVSPEIIILL</sequence>
<protein>
    <submittedName>
        <fullName evidence="1">Uncharacterized protein</fullName>
    </submittedName>
</protein>
<name>A0A327VKE2_9BACT</name>
<dbReference type="AlphaFoldDB" id="A0A327VKE2"/>
<reference evidence="1 2" key="1">
    <citation type="submission" date="2018-06" db="EMBL/GenBank/DDBJ databases">
        <title>Genomic Encyclopedia of Archaeal and Bacterial Type Strains, Phase II (KMG-II): from individual species to whole genera.</title>
        <authorList>
            <person name="Goeker M."/>
        </authorList>
    </citation>
    <scope>NUCLEOTIDE SEQUENCE [LARGE SCALE GENOMIC DNA]</scope>
    <source>
        <strain evidence="1 2">DSM 29821</strain>
    </source>
</reference>
<dbReference type="Proteomes" id="UP000249819">
    <property type="component" value="Unassembled WGS sequence"/>
</dbReference>
<evidence type="ECO:0000313" key="1">
    <source>
        <dbReference type="EMBL" id="RAJ74962.1"/>
    </source>
</evidence>
<accession>A0A327VKE2</accession>
<evidence type="ECO:0000313" key="2">
    <source>
        <dbReference type="Proteomes" id="UP000249819"/>
    </source>
</evidence>
<comment type="caution">
    <text evidence="1">The sequence shown here is derived from an EMBL/GenBank/DDBJ whole genome shotgun (WGS) entry which is preliminary data.</text>
</comment>
<gene>
    <name evidence="1" type="ORF">CLV59_1108</name>
</gene>
<dbReference type="EMBL" id="QLMA01000010">
    <property type="protein sequence ID" value="RAJ74962.1"/>
    <property type="molecule type" value="Genomic_DNA"/>
</dbReference>
<keyword evidence="2" id="KW-1185">Reference proteome</keyword>
<proteinExistence type="predicted"/>
<organism evidence="1 2">
    <name type="scientific">Chitinophaga dinghuensis</name>
    <dbReference type="NCBI Taxonomy" id="1539050"/>
    <lineage>
        <taxon>Bacteria</taxon>
        <taxon>Pseudomonadati</taxon>
        <taxon>Bacteroidota</taxon>
        <taxon>Chitinophagia</taxon>
        <taxon>Chitinophagales</taxon>
        <taxon>Chitinophagaceae</taxon>
        <taxon>Chitinophaga</taxon>
    </lineage>
</organism>